<dbReference type="InterPro" id="IPR051396">
    <property type="entry name" value="Bact_Antivir_Def_Nuclease"/>
</dbReference>
<evidence type="ECO:0000313" key="3">
    <source>
        <dbReference type="Proteomes" id="UP000244809"/>
    </source>
</evidence>
<proteinExistence type="predicted"/>
<dbReference type="InterPro" id="IPR027417">
    <property type="entry name" value="P-loop_NTPase"/>
</dbReference>
<sequence>MNRGAATQPPPSVTRQYCCGVIVKVEKIRVRNFKKVADLTLDISDITYLVGGNNSGKSSVLQGIHMGVGCAQASAELRQQVIAESNLRYCPTADFQSLGNSGPYENNVGGRRGSIEFFGKTGDDADASYKVEIYKARNHHNVGVDRSGVYPGFGSFICDHASLFTIYVPGLAGIPHYEEMQSYASVFRKAAGGDANLVFRNIVRLINDRDQLAELEGLLFDVIGPCKFRVRFDESKDLYVEVNISLQENHTDDSFVPIDLCGTGVLQITQIFSYVVLFRPKLLLIDEPDGHLHPSRQSLLSAAFAKIAERYNCKVIVSTHSRHLVSSAPDDTKLVWLRNGSIELQDEPDLTSILMDLGALDQIDARGADILVCTEDRGKKALENCIQSLNLPLEIKVISYNGVTNAASAVVIKNMSELLARQPRIIIHRDRDFLTDAEIEIWGRDFVQRQMLVFSPRLPDVESYFVSPHHISSIYWIPIDEVAVHIEEIRVEKSEVLRRKFVDKRREANQKFWRDGGGPATDALWPAGTPATELTALGKEVVSSVNERMPRVYGRRFDLFGRASAALAEEFREYLRESNLLPREHQQAE</sequence>
<dbReference type="Gene3D" id="3.40.50.300">
    <property type="entry name" value="P-loop containing nucleotide triphosphate hydrolases"/>
    <property type="match status" value="2"/>
</dbReference>
<dbReference type="PANTHER" id="PTHR43581">
    <property type="entry name" value="ATP/GTP PHOSPHATASE"/>
    <property type="match status" value="1"/>
</dbReference>
<evidence type="ECO:0000259" key="1">
    <source>
        <dbReference type="Pfam" id="PF13175"/>
    </source>
</evidence>
<reference evidence="2 3" key="1">
    <citation type="submission" date="2017-04" db="EMBL/GenBank/DDBJ databases">
        <title>Complete genome sequence of Burkholderia cenocepacia PC184 Midwest clone.</title>
        <authorList>
            <person name="Mulks M.H."/>
            <person name="Cooper V.S."/>
        </authorList>
    </citation>
    <scope>NUCLEOTIDE SEQUENCE [LARGE SCALE GENOMIC DNA]</scope>
    <source>
        <strain evidence="2 3">PC184 Mulks</strain>
    </source>
</reference>
<accession>A0AAD0J638</accession>
<dbReference type="InterPro" id="IPR041685">
    <property type="entry name" value="AAA_GajA/Old/RecF-like"/>
</dbReference>
<organism evidence="2 3">
    <name type="scientific">Burkholderia cenocepacia</name>
    <dbReference type="NCBI Taxonomy" id="95486"/>
    <lineage>
        <taxon>Bacteria</taxon>
        <taxon>Pseudomonadati</taxon>
        <taxon>Pseudomonadota</taxon>
        <taxon>Betaproteobacteria</taxon>
        <taxon>Burkholderiales</taxon>
        <taxon>Burkholderiaceae</taxon>
        <taxon>Burkholderia</taxon>
        <taxon>Burkholderia cepacia complex</taxon>
    </lineage>
</organism>
<dbReference type="CDD" id="cd00267">
    <property type="entry name" value="ABC_ATPase"/>
    <property type="match status" value="1"/>
</dbReference>
<dbReference type="SUPFAM" id="SSF52540">
    <property type="entry name" value="P-loop containing nucleoside triphosphate hydrolases"/>
    <property type="match status" value="1"/>
</dbReference>
<dbReference type="AlphaFoldDB" id="A0AAD0J638"/>
<dbReference type="Pfam" id="PF13175">
    <property type="entry name" value="AAA_15"/>
    <property type="match status" value="2"/>
</dbReference>
<gene>
    <name evidence="2" type="ORF">B9Z07_25855</name>
</gene>
<protein>
    <recommendedName>
        <fullName evidence="1">Endonuclease GajA/Old nuclease/RecF-like AAA domain-containing protein</fullName>
    </recommendedName>
</protein>
<name>A0AAD0J638_9BURK</name>
<feature type="domain" description="Endonuclease GajA/Old nuclease/RecF-like AAA" evidence="1">
    <location>
        <begin position="239"/>
        <end position="325"/>
    </location>
</feature>
<evidence type="ECO:0000313" key="2">
    <source>
        <dbReference type="EMBL" id="AWG32166.1"/>
    </source>
</evidence>
<feature type="domain" description="Endonuclease GajA/Old nuclease/RecF-like AAA" evidence="1">
    <location>
        <begin position="24"/>
        <end position="64"/>
    </location>
</feature>
<dbReference type="EMBL" id="CP021069">
    <property type="protein sequence ID" value="AWG32166.1"/>
    <property type="molecule type" value="Genomic_DNA"/>
</dbReference>
<dbReference type="Proteomes" id="UP000244809">
    <property type="component" value="Chromosome 3"/>
</dbReference>
<dbReference type="PANTHER" id="PTHR43581:SF4">
    <property type="entry name" value="ATP_GTP PHOSPHATASE"/>
    <property type="match status" value="1"/>
</dbReference>